<gene>
    <name evidence="7" type="ORF">RCZ15_03540</name>
    <name evidence="8" type="ORF">RCZ16_08460</name>
</gene>
<dbReference type="AlphaFoldDB" id="A0AAV5APV6"/>
<accession>A0AAV5APV6</accession>
<evidence type="ECO:0000313" key="9">
    <source>
        <dbReference type="Proteomes" id="UP001207736"/>
    </source>
</evidence>
<reference evidence="7 10" key="1">
    <citation type="submission" date="2021-11" db="EMBL/GenBank/DDBJ databases">
        <title>Draft genome sequence of Capnocytophaga sp. strain KC07075 isolated from cat oral cavity.</title>
        <authorList>
            <person name="Suzuki M."/>
            <person name="Imaoka K."/>
            <person name="Kimura M."/>
            <person name="Morikawa S."/>
            <person name="Maeda K."/>
        </authorList>
    </citation>
    <scope>NUCLEOTIDE SEQUENCE</scope>
    <source>
        <strain evidence="7">KC07075</strain>
        <strain evidence="8 10">KC07079</strain>
    </source>
</reference>
<keyword evidence="3 4" id="KW-0697">Rotamase</keyword>
<dbReference type="PROSITE" id="PS51257">
    <property type="entry name" value="PROKAR_LIPOPROTEIN"/>
    <property type="match status" value="1"/>
</dbReference>
<name>A0AAV5APV6_9FLAO</name>
<dbReference type="Proteomes" id="UP001208692">
    <property type="component" value="Unassembled WGS sequence"/>
</dbReference>
<dbReference type="InterPro" id="IPR046357">
    <property type="entry name" value="PPIase_dom_sf"/>
</dbReference>
<comment type="catalytic activity">
    <reaction evidence="1 4">
        <text>[protein]-peptidylproline (omega=180) = [protein]-peptidylproline (omega=0)</text>
        <dbReference type="Rhea" id="RHEA:16237"/>
        <dbReference type="Rhea" id="RHEA-COMP:10747"/>
        <dbReference type="Rhea" id="RHEA-COMP:10748"/>
        <dbReference type="ChEBI" id="CHEBI:83833"/>
        <dbReference type="ChEBI" id="CHEBI:83834"/>
        <dbReference type="EC" id="5.2.1.8"/>
    </reaction>
</comment>
<feature type="signal peptide" evidence="5">
    <location>
        <begin position="1"/>
        <end position="20"/>
    </location>
</feature>
<evidence type="ECO:0000256" key="1">
    <source>
        <dbReference type="ARBA" id="ARBA00000971"/>
    </source>
</evidence>
<dbReference type="SUPFAM" id="SSF54534">
    <property type="entry name" value="FKBP-like"/>
    <property type="match status" value="1"/>
</dbReference>
<organism evidence="7 9">
    <name type="scientific">Capnocytophaga catalasegens</name>
    <dbReference type="NCBI Taxonomy" id="1004260"/>
    <lineage>
        <taxon>Bacteria</taxon>
        <taxon>Pseudomonadati</taxon>
        <taxon>Bacteroidota</taxon>
        <taxon>Flavobacteriia</taxon>
        <taxon>Flavobacteriales</taxon>
        <taxon>Flavobacteriaceae</taxon>
        <taxon>Capnocytophaga</taxon>
    </lineage>
</organism>
<keyword evidence="5" id="KW-0732">Signal</keyword>
<evidence type="ECO:0000256" key="4">
    <source>
        <dbReference type="PROSITE-ProRule" id="PRU00277"/>
    </source>
</evidence>
<dbReference type="EC" id="5.2.1.8" evidence="2 4"/>
<evidence type="ECO:0000256" key="2">
    <source>
        <dbReference type="ARBA" id="ARBA00013194"/>
    </source>
</evidence>
<evidence type="ECO:0000256" key="5">
    <source>
        <dbReference type="SAM" id="SignalP"/>
    </source>
</evidence>
<feature type="chain" id="PRO_5043528759" description="peptidylprolyl isomerase" evidence="5">
    <location>
        <begin position="21"/>
        <end position="269"/>
    </location>
</feature>
<evidence type="ECO:0000313" key="7">
    <source>
        <dbReference type="EMBL" id="GJM49379.1"/>
    </source>
</evidence>
<dbReference type="InterPro" id="IPR001179">
    <property type="entry name" value="PPIase_FKBP_dom"/>
</dbReference>
<evidence type="ECO:0000256" key="3">
    <source>
        <dbReference type="ARBA" id="ARBA00023110"/>
    </source>
</evidence>
<dbReference type="EMBL" id="BQKA01000006">
    <property type="protein sequence ID" value="GJM49379.1"/>
    <property type="molecule type" value="Genomic_DNA"/>
</dbReference>
<keyword evidence="4" id="KW-0413">Isomerase</keyword>
<dbReference type="RefSeq" id="WP_264845971.1">
    <property type="nucleotide sequence ID" value="NZ_BPMA01000016.1"/>
</dbReference>
<sequence length="269" mass="29382">MIRTNIFLLAMLLVVLFSCKKNDSATITLREYSEVAVENDVEIQSYLKTHFYTFNNTDGTIMLDTISGTNAGKTSLFDQVKKKVIKIRDIHSNYVNHTMYYLVVREGSGTKATVADSSFVTYKGQTLKGVVFDQSRSIAQSNWLDLLGNGTQVNAGVVVGFREGVSLLKASAKSVTEESGGMLKLPDDYGVGLFFLPSGIAYFSGSGNIPAYSPLIFQINLISTKNADHDADGIPSIKEIEYNEIDGTIAYPDCNGNGISDYVDAKKCN</sequence>
<protein>
    <recommendedName>
        <fullName evidence="2 4">peptidylprolyl isomerase</fullName>
        <ecNumber evidence="2 4">5.2.1.8</ecNumber>
    </recommendedName>
</protein>
<keyword evidence="10" id="KW-1185">Reference proteome</keyword>
<feature type="domain" description="PPIase FKBP-type" evidence="6">
    <location>
        <begin position="115"/>
        <end position="225"/>
    </location>
</feature>
<dbReference type="GO" id="GO:0003755">
    <property type="term" value="F:peptidyl-prolyl cis-trans isomerase activity"/>
    <property type="evidence" value="ECO:0007669"/>
    <property type="project" value="UniProtKB-KW"/>
</dbReference>
<evidence type="ECO:0000313" key="8">
    <source>
        <dbReference type="EMBL" id="GJM52529.1"/>
    </source>
</evidence>
<evidence type="ECO:0000259" key="6">
    <source>
        <dbReference type="PROSITE" id="PS50059"/>
    </source>
</evidence>
<dbReference type="EMBL" id="BQKB01000013">
    <property type="protein sequence ID" value="GJM52529.1"/>
    <property type="molecule type" value="Genomic_DNA"/>
</dbReference>
<comment type="caution">
    <text evidence="7">The sequence shown here is derived from an EMBL/GenBank/DDBJ whole genome shotgun (WGS) entry which is preliminary data.</text>
</comment>
<dbReference type="Proteomes" id="UP001207736">
    <property type="component" value="Unassembled WGS sequence"/>
</dbReference>
<dbReference type="PROSITE" id="PS50059">
    <property type="entry name" value="FKBP_PPIASE"/>
    <property type="match status" value="1"/>
</dbReference>
<evidence type="ECO:0000313" key="10">
    <source>
        <dbReference type="Proteomes" id="UP001208692"/>
    </source>
</evidence>
<proteinExistence type="predicted"/>
<dbReference type="Gene3D" id="3.10.50.40">
    <property type="match status" value="1"/>
</dbReference>